<comment type="similarity">
    <text evidence="1">Belongs to the short-chain dehydrogenases/reductases (SDR) family.</text>
</comment>
<organism evidence="4 5">
    <name type="scientific">Kineococcus halophytocola</name>
    <dbReference type="NCBI Taxonomy" id="3234027"/>
    <lineage>
        <taxon>Bacteria</taxon>
        <taxon>Bacillati</taxon>
        <taxon>Actinomycetota</taxon>
        <taxon>Actinomycetes</taxon>
        <taxon>Kineosporiales</taxon>
        <taxon>Kineosporiaceae</taxon>
        <taxon>Kineococcus</taxon>
    </lineage>
</organism>
<feature type="domain" description="Ketoreductase" evidence="3">
    <location>
        <begin position="14"/>
        <end position="198"/>
    </location>
</feature>
<dbReference type="PRINTS" id="PR00080">
    <property type="entry name" value="SDRFAMILY"/>
</dbReference>
<evidence type="ECO:0000256" key="2">
    <source>
        <dbReference type="ARBA" id="ARBA00023002"/>
    </source>
</evidence>
<name>A0ABV4GYD9_9ACTN</name>
<proteinExistence type="inferred from homology"/>
<evidence type="ECO:0000313" key="4">
    <source>
        <dbReference type="EMBL" id="MEZ0164320.1"/>
    </source>
</evidence>
<dbReference type="EMBL" id="JBGFTU010000005">
    <property type="protein sequence ID" value="MEZ0164320.1"/>
    <property type="molecule type" value="Genomic_DNA"/>
</dbReference>
<dbReference type="Pfam" id="PF13561">
    <property type="entry name" value="adh_short_C2"/>
    <property type="match status" value="1"/>
</dbReference>
<dbReference type="Gene3D" id="3.40.50.720">
    <property type="entry name" value="NAD(P)-binding Rossmann-like Domain"/>
    <property type="match status" value="1"/>
</dbReference>
<gene>
    <name evidence="4" type="ORF">AB2L27_06005</name>
</gene>
<dbReference type="InterPro" id="IPR036291">
    <property type="entry name" value="NAD(P)-bd_dom_sf"/>
</dbReference>
<evidence type="ECO:0000256" key="1">
    <source>
        <dbReference type="ARBA" id="ARBA00006484"/>
    </source>
</evidence>
<keyword evidence="5" id="KW-1185">Reference proteome</keyword>
<dbReference type="Proteomes" id="UP001565927">
    <property type="component" value="Unassembled WGS sequence"/>
</dbReference>
<dbReference type="RefSeq" id="WP_370440563.1">
    <property type="nucleotide sequence ID" value="NZ_JBGFTU010000005.1"/>
</dbReference>
<dbReference type="EC" id="1.1.1.-" evidence="4"/>
<dbReference type="CDD" id="cd05233">
    <property type="entry name" value="SDR_c"/>
    <property type="match status" value="1"/>
</dbReference>
<dbReference type="SMART" id="SM00822">
    <property type="entry name" value="PKS_KR"/>
    <property type="match status" value="1"/>
</dbReference>
<comment type="caution">
    <text evidence="4">The sequence shown here is derived from an EMBL/GenBank/DDBJ whole genome shotgun (WGS) entry which is preliminary data.</text>
</comment>
<dbReference type="PRINTS" id="PR00081">
    <property type="entry name" value="GDHRDH"/>
</dbReference>
<reference evidence="4 5" key="1">
    <citation type="submission" date="2024-07" db="EMBL/GenBank/DDBJ databases">
        <authorList>
            <person name="Thanompreechachai J."/>
            <person name="Duangmal K."/>
        </authorList>
    </citation>
    <scope>NUCLEOTIDE SEQUENCE [LARGE SCALE GENOMIC DNA]</scope>
    <source>
        <strain evidence="4 5">LSe6-4</strain>
    </source>
</reference>
<sequence>MRPVSTPFPAARTAVVTGVGAPRGIGRVVARRLARDGWSLALVDVRADGVAEIAEELAGTVPDGAQVLGVPLDITSPEDVAAAFARIDEALPPVVGLVNLAGTACPTPLLELTLAEWNAGFAVNATGTMLMIQAAAPRMAQVGVGRIVTTSSITALDGGGTFSKTAYAASKAAVLGLTKGAARELGPLGITANAILPGPVDTDIMGGPLTEDRKAAMATGIPVGRVGRPEDVAAVVAFLLGEDAGYVNGASLQVDGGKLIH</sequence>
<dbReference type="InterPro" id="IPR002347">
    <property type="entry name" value="SDR_fam"/>
</dbReference>
<accession>A0ABV4GYD9</accession>
<protein>
    <submittedName>
        <fullName evidence="4">SDR family NAD(P)-dependent oxidoreductase</fullName>
        <ecNumber evidence="4">1.1.1.-</ecNumber>
    </submittedName>
</protein>
<evidence type="ECO:0000259" key="3">
    <source>
        <dbReference type="SMART" id="SM00822"/>
    </source>
</evidence>
<dbReference type="SUPFAM" id="SSF51735">
    <property type="entry name" value="NAD(P)-binding Rossmann-fold domains"/>
    <property type="match status" value="1"/>
</dbReference>
<dbReference type="PANTHER" id="PTHR42760">
    <property type="entry name" value="SHORT-CHAIN DEHYDROGENASES/REDUCTASES FAMILY MEMBER"/>
    <property type="match status" value="1"/>
</dbReference>
<dbReference type="GO" id="GO:0016491">
    <property type="term" value="F:oxidoreductase activity"/>
    <property type="evidence" value="ECO:0007669"/>
    <property type="project" value="UniProtKB-KW"/>
</dbReference>
<evidence type="ECO:0000313" key="5">
    <source>
        <dbReference type="Proteomes" id="UP001565927"/>
    </source>
</evidence>
<dbReference type="InterPro" id="IPR057326">
    <property type="entry name" value="KR_dom"/>
</dbReference>
<keyword evidence="2 4" id="KW-0560">Oxidoreductase</keyword>
<dbReference type="PANTHER" id="PTHR42760:SF133">
    <property type="entry name" value="3-OXOACYL-[ACYL-CARRIER-PROTEIN] REDUCTASE"/>
    <property type="match status" value="1"/>
</dbReference>